<dbReference type="OMA" id="RWNEKEY"/>
<dbReference type="PANTHER" id="PTHR12673:SF263">
    <property type="entry name" value="PLECKSTRIN DOMAIN-CONTAINING PROTEIN"/>
    <property type="match status" value="1"/>
</dbReference>
<feature type="compositionally biased region" description="Basic and acidic residues" evidence="2">
    <location>
        <begin position="482"/>
        <end position="493"/>
    </location>
</feature>
<dbReference type="Gene3D" id="1.20.900.10">
    <property type="entry name" value="Dbl homology (DH) domain"/>
    <property type="match status" value="1"/>
</dbReference>
<feature type="region of interest" description="Disordered" evidence="2">
    <location>
        <begin position="327"/>
        <end position="361"/>
    </location>
</feature>
<dbReference type="InterPro" id="IPR000219">
    <property type="entry name" value="DH_dom"/>
</dbReference>
<dbReference type="InterPro" id="IPR051092">
    <property type="entry name" value="FYVE_RhoGEF_PH"/>
</dbReference>
<dbReference type="PANTHER" id="PTHR12673">
    <property type="entry name" value="FACIOGENITAL DYSPLASIA PROTEIN"/>
    <property type="match status" value="1"/>
</dbReference>
<dbReference type="SUPFAM" id="SSF50729">
    <property type="entry name" value="PH domain-like"/>
    <property type="match status" value="1"/>
</dbReference>
<dbReference type="InterPro" id="IPR037278">
    <property type="entry name" value="ARFGAP/RecO"/>
</dbReference>
<evidence type="ECO:0000259" key="5">
    <source>
        <dbReference type="PROSITE" id="PS50021"/>
    </source>
</evidence>
<dbReference type="SUPFAM" id="SSF57863">
    <property type="entry name" value="ArfGap/RecO-like zinc finger"/>
    <property type="match status" value="1"/>
</dbReference>
<protein>
    <submittedName>
        <fullName evidence="7">Hyaluronan mediated motility receptor, putative</fullName>
        <ecNumber evidence="7">2.7.11.1</ecNumber>
        <ecNumber evidence="7">3.4.21.72</ecNumber>
    </submittedName>
</protein>
<organism evidence="8">
    <name type="scientific">Entamoeba dispar (strain ATCC PRA-260 / SAW760)</name>
    <dbReference type="NCBI Taxonomy" id="370354"/>
    <lineage>
        <taxon>Eukaryota</taxon>
        <taxon>Amoebozoa</taxon>
        <taxon>Evosea</taxon>
        <taxon>Archamoebae</taxon>
        <taxon>Mastigamoebida</taxon>
        <taxon>Entamoebidae</taxon>
        <taxon>Entamoeba</taxon>
    </lineage>
</organism>
<dbReference type="GO" id="GO:0005085">
    <property type="term" value="F:guanyl-nucleotide exchange factor activity"/>
    <property type="evidence" value="ECO:0007669"/>
    <property type="project" value="InterPro"/>
</dbReference>
<evidence type="ECO:0000256" key="2">
    <source>
        <dbReference type="SAM" id="MobiDB-lite"/>
    </source>
</evidence>
<dbReference type="GO" id="GO:0008270">
    <property type="term" value="F:zinc ion binding"/>
    <property type="evidence" value="ECO:0007669"/>
    <property type="project" value="UniProtKB-KW"/>
</dbReference>
<feature type="compositionally biased region" description="Basic and acidic residues" evidence="2">
    <location>
        <begin position="568"/>
        <end position="580"/>
    </location>
</feature>
<evidence type="ECO:0000259" key="3">
    <source>
        <dbReference type="PROSITE" id="PS50003"/>
    </source>
</evidence>
<dbReference type="Pfam" id="PF00621">
    <property type="entry name" value="RhoGEF"/>
    <property type="match status" value="1"/>
</dbReference>
<dbReference type="Pfam" id="PF01412">
    <property type="entry name" value="ArfGap"/>
    <property type="match status" value="1"/>
</dbReference>
<dbReference type="VEuPathDB" id="AmoebaDB:EDI_275750"/>
<accession>B0E7K7</accession>
<keyword evidence="7" id="KW-0808">Transferase</keyword>
<dbReference type="PROSITE" id="PS50021">
    <property type="entry name" value="CH"/>
    <property type="match status" value="1"/>
</dbReference>
<dbReference type="SUPFAM" id="SSF47576">
    <property type="entry name" value="Calponin-homology domain, CH-domain"/>
    <property type="match status" value="1"/>
</dbReference>
<feature type="domain" description="DH" evidence="4">
    <location>
        <begin position="616"/>
        <end position="797"/>
    </location>
</feature>
<dbReference type="Gene3D" id="2.30.29.30">
    <property type="entry name" value="Pleckstrin-homology domain (PH domain)/Phosphotyrosine-binding domain (PTB)"/>
    <property type="match status" value="1"/>
</dbReference>
<dbReference type="KEGG" id="edi:EDI_275750"/>
<feature type="domain" description="Arf-GAP" evidence="6">
    <location>
        <begin position="1089"/>
        <end position="1171"/>
    </location>
</feature>
<dbReference type="InterPro" id="IPR011993">
    <property type="entry name" value="PH-like_dom_sf"/>
</dbReference>
<dbReference type="CDD" id="cd00160">
    <property type="entry name" value="RhoGEF"/>
    <property type="match status" value="1"/>
</dbReference>
<gene>
    <name evidence="7" type="ORF">EDI_275750</name>
</gene>
<feature type="compositionally biased region" description="Basic and acidic residues" evidence="2">
    <location>
        <begin position="415"/>
        <end position="427"/>
    </location>
</feature>
<dbReference type="SUPFAM" id="SSF48065">
    <property type="entry name" value="DBL homology domain (DH-domain)"/>
    <property type="match status" value="1"/>
</dbReference>
<dbReference type="PROSITE" id="PS50003">
    <property type="entry name" value="PH_DOMAIN"/>
    <property type="match status" value="1"/>
</dbReference>
<dbReference type="EC" id="3.4.21.72" evidence="7"/>
<evidence type="ECO:0000313" key="7">
    <source>
        <dbReference type="EMBL" id="EDR29477.1"/>
    </source>
</evidence>
<keyword evidence="1" id="KW-0862">Zinc</keyword>
<dbReference type="InterPro" id="IPR036872">
    <property type="entry name" value="CH_dom_sf"/>
</dbReference>
<feature type="compositionally biased region" description="Basic and acidic residues" evidence="2">
    <location>
        <begin position="1266"/>
        <end position="1276"/>
    </location>
</feature>
<keyword evidence="7" id="KW-0675">Receptor</keyword>
<dbReference type="InterPro" id="IPR001849">
    <property type="entry name" value="PH_domain"/>
</dbReference>
<keyword evidence="7" id="KW-0378">Hydrolase</keyword>
<feature type="compositionally biased region" description="Basic and acidic residues" evidence="2">
    <location>
        <begin position="435"/>
        <end position="460"/>
    </location>
</feature>
<name>B0E7K7_ENTDS</name>
<keyword evidence="1" id="KW-0863">Zinc-finger</keyword>
<dbReference type="GO" id="GO:0005737">
    <property type="term" value="C:cytoplasm"/>
    <property type="evidence" value="ECO:0007669"/>
    <property type="project" value="TreeGrafter"/>
</dbReference>
<evidence type="ECO:0000259" key="6">
    <source>
        <dbReference type="PROSITE" id="PS50115"/>
    </source>
</evidence>
<feature type="compositionally biased region" description="Polar residues" evidence="2">
    <location>
        <begin position="340"/>
        <end position="359"/>
    </location>
</feature>
<dbReference type="SMART" id="SM00233">
    <property type="entry name" value="PH"/>
    <property type="match status" value="1"/>
</dbReference>
<dbReference type="EMBL" id="DS548043">
    <property type="protein sequence ID" value="EDR29477.1"/>
    <property type="molecule type" value="Genomic_DNA"/>
</dbReference>
<dbReference type="Proteomes" id="UP000008076">
    <property type="component" value="Unassembled WGS sequence"/>
</dbReference>
<feature type="domain" description="Calponin-homology (CH)" evidence="5">
    <location>
        <begin position="5"/>
        <end position="108"/>
    </location>
</feature>
<dbReference type="Gene3D" id="1.10.418.10">
    <property type="entry name" value="Calponin-like domain"/>
    <property type="match status" value="1"/>
</dbReference>
<keyword evidence="8" id="KW-1185">Reference proteome</keyword>
<evidence type="ECO:0000259" key="4">
    <source>
        <dbReference type="PROSITE" id="PS50010"/>
    </source>
</evidence>
<dbReference type="GeneID" id="5879271"/>
<feature type="region of interest" description="Disordered" evidence="2">
    <location>
        <begin position="399"/>
        <end position="580"/>
    </location>
</feature>
<dbReference type="SMART" id="SM00033">
    <property type="entry name" value="CH"/>
    <property type="match status" value="1"/>
</dbReference>
<reference evidence="8" key="1">
    <citation type="submission" date="2007-12" db="EMBL/GenBank/DDBJ databases">
        <title>Annotation of Entamoeba dispar SAW760.</title>
        <authorList>
            <person name="Lorenzi H."/>
            <person name="Inman J."/>
            <person name="Schobel S."/>
            <person name="Amedeo P."/>
            <person name="Caler E."/>
        </authorList>
    </citation>
    <scope>NUCLEOTIDE SEQUENCE [LARGE SCALE GENOMIC DNA]</scope>
    <source>
        <strain evidence="8">ATCC PRA-260 / SAW760</strain>
    </source>
</reference>
<dbReference type="RefSeq" id="XP_001734360.1">
    <property type="nucleotide sequence ID" value="XM_001734308.1"/>
</dbReference>
<dbReference type="Pfam" id="PF00307">
    <property type="entry name" value="CH"/>
    <property type="match status" value="1"/>
</dbReference>
<dbReference type="GO" id="GO:0005096">
    <property type="term" value="F:GTPase activator activity"/>
    <property type="evidence" value="ECO:0007669"/>
    <property type="project" value="InterPro"/>
</dbReference>
<dbReference type="PROSITE" id="PS50010">
    <property type="entry name" value="DH_2"/>
    <property type="match status" value="1"/>
</dbReference>
<feature type="region of interest" description="Disordered" evidence="2">
    <location>
        <begin position="1226"/>
        <end position="1284"/>
    </location>
</feature>
<dbReference type="Gene3D" id="1.10.220.150">
    <property type="entry name" value="Arf GTPase activating protein"/>
    <property type="match status" value="1"/>
</dbReference>
<dbReference type="InterPro" id="IPR001164">
    <property type="entry name" value="ArfGAP_dom"/>
</dbReference>
<dbReference type="InterPro" id="IPR038508">
    <property type="entry name" value="ArfGAP_dom_sf"/>
</dbReference>
<sequence>MSFLQEELDQCVQWVNLHLDNEESIQKVEQLQDGTKLIEIVEKLSGKKAPRYFPNGQTVFQIQENLNILLGLVKSCYGNDVMFDVTELSRGNIQQFLSLVFFIAKKSNTRIEKKRKFISNKTSISSVFESKFQKGLEPNTNTHNNSDKPLQELIPSQNEIKPTSSDNLDNQITLNELPLNEIQIDIIVSQMFCTLNKNELITKDLREKRINKLEKEKLSKICEEVEIQDVLEFKKLNISLDYEKGINMTEHNQINTPQIENQIDDYDKDVHKDNPLVEKEVLNDSTAQTNTLTLEEKLNKDNKQEINVIPFSQPLTETTTIDTSYKTEAIQEDSTKESNKFTPTESLTSSSEDITSQPEDINDNDLITYQEKENQQEGQQKLEPIPLECLEPNQQEIKNEKINEELDPSQNHYELTQKEIEKEKEESAQTQVEIETDKPKEEEPEKEEKEDGLIEEERKQLTQQEQEESTKEELEQTQVELENEKQKEDRITQEEEPIQQEIENERLKEENTITQKDPGVIQEKTKPNQENTEIENTKPTEEIELTQQEESQESKTTEEPIPIQTEIENEKAKEKTEEKRWNEKEYDINAVKEIQRRISGHLSRISSYSTMRLLTQRKNIVKELISTEEIYINRLRQFLDYYLKAAIELLPNDKLLKKCKEDIIVILGYNNMIYTNLTDLQKKGYYYGQGIGSVFQKLAHFLKTYCSYVNSTDAITEHENKLRKSNKQFESMINNIRKTHKMESFNSYVILPIQRIPRYRLLLKELMKTVPQQHNEYKELYDSLQRITEVGIIVNENKRKMENQHITVQLLSKFKYPQGTNPIELKGSTTFVKFGVLTLYDPETKPKNRNVNVFLFNDNLVIAKILTTGTLHKGELIPETLEPILESKKQLNVELVIPFERFTVVDWVDIEGSPAFGLITDSGETLRFSCSNKETKMNWCTELDTQISQTQEQTLVAITRSNPELISQYKQSISINDKEHLKKIVWQGDVGDNDQYLILTGNYLVLFNTVMDAYKKTSPISLYLTQCLSVIFEPPTSFSIINYCDDNKVKTTFKTTSTAAALLWVFYIRQSFIKQHGFDKTKPEIFKEEEVTFQLNSRDIIYGLIQNKYNKKCADCRTTPIHYVDMDFGCFLCLKCGMVHKNFSKKLGICKIEDIQKHSIKDIQNLISLGNAFGNIERIESCEDTSEEKTNLGDKNQYLLKKYGIEGYVHKGLVADSQRKSHVLKLDETSEKEEIDSDSQKSSVTNLEQTDSPDNDRKSKKKKSGEKKEKKANISDKKRKRSIF</sequence>
<keyword evidence="1" id="KW-0479">Metal-binding</keyword>
<feature type="compositionally biased region" description="Polar residues" evidence="2">
    <location>
        <begin position="1240"/>
        <end position="1252"/>
    </location>
</feature>
<dbReference type="EC" id="2.7.11.1" evidence="7"/>
<evidence type="ECO:0000313" key="8">
    <source>
        <dbReference type="Proteomes" id="UP000008076"/>
    </source>
</evidence>
<evidence type="ECO:0000256" key="1">
    <source>
        <dbReference type="PROSITE-ProRule" id="PRU00288"/>
    </source>
</evidence>
<dbReference type="CDD" id="cd00014">
    <property type="entry name" value="CH_SF"/>
    <property type="match status" value="1"/>
</dbReference>
<proteinExistence type="predicted"/>
<dbReference type="PROSITE" id="PS50115">
    <property type="entry name" value="ARFGAP"/>
    <property type="match status" value="1"/>
</dbReference>
<dbReference type="GO" id="GO:0016787">
    <property type="term" value="F:hydrolase activity"/>
    <property type="evidence" value="ECO:0007669"/>
    <property type="project" value="UniProtKB-KW"/>
</dbReference>
<dbReference type="InterPro" id="IPR035899">
    <property type="entry name" value="DBL_dom_sf"/>
</dbReference>
<dbReference type="GO" id="GO:0004674">
    <property type="term" value="F:protein serine/threonine kinase activity"/>
    <property type="evidence" value="ECO:0007669"/>
    <property type="project" value="UniProtKB-EC"/>
</dbReference>
<dbReference type="eggNOG" id="KOG4424">
    <property type="taxonomic scope" value="Eukaryota"/>
</dbReference>
<feature type="domain" description="PH" evidence="3">
    <location>
        <begin position="830"/>
        <end position="948"/>
    </location>
</feature>
<dbReference type="OrthoDB" id="660555at2759"/>
<dbReference type="SMART" id="SM00325">
    <property type="entry name" value="RhoGEF"/>
    <property type="match status" value="1"/>
</dbReference>
<dbReference type="InterPro" id="IPR001715">
    <property type="entry name" value="CH_dom"/>
</dbReference>